<comment type="caution">
    <text evidence="2">The sequence shown here is derived from an EMBL/GenBank/DDBJ whole genome shotgun (WGS) entry which is preliminary data.</text>
</comment>
<dbReference type="EMBL" id="JACXVP010000008">
    <property type="protein sequence ID" value="KAG5592453.1"/>
    <property type="molecule type" value="Genomic_DNA"/>
</dbReference>
<organism evidence="2 3">
    <name type="scientific">Solanum commersonii</name>
    <name type="common">Commerson's wild potato</name>
    <name type="synonym">Commerson's nightshade</name>
    <dbReference type="NCBI Taxonomy" id="4109"/>
    <lineage>
        <taxon>Eukaryota</taxon>
        <taxon>Viridiplantae</taxon>
        <taxon>Streptophyta</taxon>
        <taxon>Embryophyta</taxon>
        <taxon>Tracheophyta</taxon>
        <taxon>Spermatophyta</taxon>
        <taxon>Magnoliopsida</taxon>
        <taxon>eudicotyledons</taxon>
        <taxon>Gunneridae</taxon>
        <taxon>Pentapetalae</taxon>
        <taxon>asterids</taxon>
        <taxon>lamiids</taxon>
        <taxon>Solanales</taxon>
        <taxon>Solanaceae</taxon>
        <taxon>Solanoideae</taxon>
        <taxon>Solaneae</taxon>
        <taxon>Solanum</taxon>
    </lineage>
</organism>
<dbReference type="OrthoDB" id="1319563at2759"/>
<keyword evidence="3" id="KW-1185">Reference proteome</keyword>
<sequence>MKGMPINVETILRQNMMKFRNNLRWRFCYGGLITHFLRGQGIEEEIVDMSVDRHPNLTGKLVNITCTKALDTSHGPVLTVPGRQAHDDIIMARMFGMAELQLQIGGRSVTDDEMETLADYYPLIDSAVFLCKSGPAFMEPLDDDDATTDEEMDDDDDDDNDDKVDEANALMIIYCNVYMYYQILEIFLRQMALVCVGHGFRVESD</sequence>
<dbReference type="Proteomes" id="UP000824120">
    <property type="component" value="Chromosome 8"/>
</dbReference>
<name>A0A9J5XX35_SOLCO</name>
<dbReference type="AlphaFoldDB" id="A0A9J5XX35"/>
<evidence type="ECO:0000313" key="2">
    <source>
        <dbReference type="EMBL" id="KAG5592453.1"/>
    </source>
</evidence>
<evidence type="ECO:0000256" key="1">
    <source>
        <dbReference type="SAM" id="MobiDB-lite"/>
    </source>
</evidence>
<reference evidence="2 3" key="1">
    <citation type="submission" date="2020-09" db="EMBL/GenBank/DDBJ databases">
        <title>De no assembly of potato wild relative species, Solanum commersonii.</title>
        <authorList>
            <person name="Cho K."/>
        </authorList>
    </citation>
    <scope>NUCLEOTIDE SEQUENCE [LARGE SCALE GENOMIC DNA]</scope>
    <source>
        <strain evidence="2">LZ3.2</strain>
        <tissue evidence="2">Leaf</tissue>
    </source>
</reference>
<proteinExistence type="predicted"/>
<gene>
    <name evidence="2" type="ORF">H5410_042967</name>
</gene>
<evidence type="ECO:0000313" key="3">
    <source>
        <dbReference type="Proteomes" id="UP000824120"/>
    </source>
</evidence>
<feature type="region of interest" description="Disordered" evidence="1">
    <location>
        <begin position="140"/>
        <end position="161"/>
    </location>
</feature>
<protein>
    <submittedName>
        <fullName evidence="2">Uncharacterized protein</fullName>
    </submittedName>
</protein>
<accession>A0A9J5XX35</accession>